<protein>
    <recommendedName>
        <fullName evidence="3">Enoyl-CoA hydratase</fullName>
    </recommendedName>
</protein>
<proteinExistence type="predicted"/>
<evidence type="ECO:0000313" key="2">
    <source>
        <dbReference type="Proteomes" id="UP000254209"/>
    </source>
</evidence>
<dbReference type="AlphaFoldDB" id="A0A376BTP4"/>
<keyword evidence="2" id="KW-1185">Reference proteome</keyword>
<accession>A0A376BTP4</accession>
<evidence type="ECO:0008006" key="3">
    <source>
        <dbReference type="Google" id="ProtNLM"/>
    </source>
</evidence>
<dbReference type="Gene3D" id="3.90.1720.10">
    <property type="entry name" value="endopeptidase domain like (from Nostoc punctiforme)"/>
    <property type="match status" value="1"/>
</dbReference>
<sequence length="160" mass="18559">MSEFYLACYKGKKQGKDLKTLLFKSLDWLVRKATGGEYAHCEIAVSRHDGQFDCYSSSLRDGGVRVKTMHLPSDKWDLIPIQQDYLSLIYRLNTHFGATKGQKYDYWGAIGVVWRIGRQHPKRWFCSEWCAKVLGLENSAQYSPNSLAHRFQLINSFTRK</sequence>
<name>A0A376BTP4_9NEIS</name>
<dbReference type="EMBL" id="UFSO01000003">
    <property type="protein sequence ID" value="SSY80145.1"/>
    <property type="molecule type" value="Genomic_DNA"/>
</dbReference>
<dbReference type="OrthoDB" id="95478at2"/>
<gene>
    <name evidence="1" type="ORF">NCTC10283_01699</name>
</gene>
<dbReference type="Proteomes" id="UP000254209">
    <property type="component" value="Unassembled WGS sequence"/>
</dbReference>
<reference evidence="1 2" key="1">
    <citation type="submission" date="2018-06" db="EMBL/GenBank/DDBJ databases">
        <authorList>
            <consortium name="Pathogen Informatics"/>
            <person name="Doyle S."/>
        </authorList>
    </citation>
    <scope>NUCLEOTIDE SEQUENCE [LARGE SCALE GENOMIC DNA]</scope>
    <source>
        <strain evidence="1 2">NCTC10283</strain>
    </source>
</reference>
<evidence type="ECO:0000313" key="1">
    <source>
        <dbReference type="EMBL" id="SSY80145.1"/>
    </source>
</evidence>
<dbReference type="RefSeq" id="WP_034291855.1">
    <property type="nucleotide sequence ID" value="NZ_CP091519.2"/>
</dbReference>
<organism evidence="1 2">
    <name type="scientific">Alysiella crassa</name>
    <dbReference type="NCBI Taxonomy" id="153491"/>
    <lineage>
        <taxon>Bacteria</taxon>
        <taxon>Pseudomonadati</taxon>
        <taxon>Pseudomonadota</taxon>
        <taxon>Betaproteobacteria</taxon>
        <taxon>Neisseriales</taxon>
        <taxon>Neisseriaceae</taxon>
        <taxon>Alysiella</taxon>
    </lineage>
</organism>
<dbReference type="STRING" id="1120980.GCA_000745955_00812"/>